<organism evidence="1 2">
    <name type="scientific">Candidatus Sherwoodlollariibacterium unditelluris</name>
    <dbReference type="NCBI Taxonomy" id="1974757"/>
    <lineage>
        <taxon>Bacteria</taxon>
        <taxon>Pseudomonadati</taxon>
        <taxon>Candidatus Omnitrophota</taxon>
        <taxon>Candidatus Sherwoodlollariibacterium</taxon>
    </lineage>
</organism>
<evidence type="ECO:0000313" key="2">
    <source>
        <dbReference type="Proteomes" id="UP000231292"/>
    </source>
</evidence>
<dbReference type="Proteomes" id="UP000231292">
    <property type="component" value="Unassembled WGS sequence"/>
</dbReference>
<evidence type="ECO:0000313" key="1">
    <source>
        <dbReference type="EMBL" id="PIP18913.1"/>
    </source>
</evidence>
<name>A0A2G9YJK7_9BACT</name>
<comment type="caution">
    <text evidence="1">The sequence shown here is derived from an EMBL/GenBank/DDBJ whole genome shotgun (WGS) entry which is preliminary data.</text>
</comment>
<accession>A0A2G9YJK7</accession>
<sequence length="154" mass="18022">MKEKLQKKLFQKYPKLFRIKDRKRHFRAIAKFHRDMAKIPFEQKIDILGSMCEESAMPRGIEIEGDGWYWLLDKLCGCIQLCIDRNRLEQIEFKQVKESLGRLVIFTNYENKIINGMIRLAGYLSCFICEHCGSNEGNITQTAGPLKTLCVKCR</sequence>
<dbReference type="EMBL" id="PCRK01000147">
    <property type="protein sequence ID" value="PIP18913.1"/>
    <property type="molecule type" value="Genomic_DNA"/>
</dbReference>
<reference evidence="1 2" key="1">
    <citation type="submission" date="2017-09" db="EMBL/GenBank/DDBJ databases">
        <title>Depth-based differentiation of microbial function through sediment-hosted aquifers and enrichment of novel symbionts in the deep terrestrial subsurface.</title>
        <authorList>
            <person name="Probst A.J."/>
            <person name="Ladd B."/>
            <person name="Jarett J.K."/>
            <person name="Geller-Mcgrath D.E."/>
            <person name="Sieber C.M."/>
            <person name="Emerson J.B."/>
            <person name="Anantharaman K."/>
            <person name="Thomas B.C."/>
            <person name="Malmstrom R."/>
            <person name="Stieglmeier M."/>
            <person name="Klingl A."/>
            <person name="Woyke T."/>
            <person name="Ryan C.M."/>
            <person name="Banfield J.F."/>
        </authorList>
    </citation>
    <scope>NUCLEOTIDE SEQUENCE [LARGE SCALE GENOMIC DNA]</scope>
    <source>
        <strain evidence="1">CG23_combo_of_CG06-09_8_20_14_all_41_10</strain>
    </source>
</reference>
<dbReference type="AlphaFoldDB" id="A0A2G9YJK7"/>
<proteinExistence type="predicted"/>
<protein>
    <submittedName>
        <fullName evidence="1">Uncharacterized protein</fullName>
    </submittedName>
</protein>
<gene>
    <name evidence="1" type="ORF">COX41_05715</name>
</gene>